<feature type="compositionally biased region" description="Pro residues" evidence="1">
    <location>
        <begin position="59"/>
        <end position="69"/>
    </location>
</feature>
<evidence type="ECO:0000256" key="2">
    <source>
        <dbReference type="SAM" id="Phobius"/>
    </source>
</evidence>
<dbReference type="Proteomes" id="UP000604737">
    <property type="component" value="Unassembled WGS sequence"/>
</dbReference>
<sequence>MTVRLLLVEPTHMPSAGLRLPVATSLLFVELVVSVLLGLLGLLVLVGLLVLLVPVVPLEPPPPPPPPPQDANSEHRTSHWKFDRKTHDLLIIATLWGCQPAFPSYTTLQGGPKRTRALPSDSAELVSRPWPAGKWSCHAA</sequence>
<evidence type="ECO:0000313" key="3">
    <source>
        <dbReference type="EMBL" id="GHD57397.1"/>
    </source>
</evidence>
<gene>
    <name evidence="3" type="ORF">GCM10007350_06020</name>
</gene>
<dbReference type="EMBL" id="BMYO01000001">
    <property type="protein sequence ID" value="GHD57397.1"/>
    <property type="molecule type" value="Genomic_DNA"/>
</dbReference>
<proteinExistence type="predicted"/>
<protein>
    <submittedName>
        <fullName evidence="3">Uncharacterized protein</fullName>
    </submittedName>
</protein>
<comment type="caution">
    <text evidence="3">The sequence shown here is derived from an EMBL/GenBank/DDBJ whole genome shotgun (WGS) entry which is preliminary data.</text>
</comment>
<keyword evidence="4" id="KW-1185">Reference proteome</keyword>
<reference evidence="4" key="1">
    <citation type="journal article" date="2019" name="Int. J. Syst. Evol. Microbiol.">
        <title>The Global Catalogue of Microorganisms (GCM) 10K type strain sequencing project: providing services to taxonomists for standard genome sequencing and annotation.</title>
        <authorList>
            <consortium name="The Broad Institute Genomics Platform"/>
            <consortium name="The Broad Institute Genome Sequencing Center for Infectious Disease"/>
            <person name="Wu L."/>
            <person name="Ma J."/>
        </authorList>
    </citation>
    <scope>NUCLEOTIDE SEQUENCE [LARGE SCALE GENOMIC DNA]</scope>
    <source>
        <strain evidence="4">KCTC 23701</strain>
    </source>
</reference>
<feature type="region of interest" description="Disordered" evidence="1">
    <location>
        <begin position="59"/>
        <end position="78"/>
    </location>
</feature>
<organism evidence="3 4">
    <name type="scientific">Jeongeupia chitinilytica</name>
    <dbReference type="NCBI Taxonomy" id="1041641"/>
    <lineage>
        <taxon>Bacteria</taxon>
        <taxon>Pseudomonadati</taxon>
        <taxon>Pseudomonadota</taxon>
        <taxon>Betaproteobacteria</taxon>
        <taxon>Neisseriales</taxon>
        <taxon>Chitinibacteraceae</taxon>
        <taxon>Jeongeupia</taxon>
    </lineage>
</organism>
<keyword evidence="2" id="KW-0472">Membrane</keyword>
<name>A0ABQ3GYV9_9NEIS</name>
<evidence type="ECO:0000256" key="1">
    <source>
        <dbReference type="SAM" id="MobiDB-lite"/>
    </source>
</evidence>
<keyword evidence="2" id="KW-1133">Transmembrane helix</keyword>
<keyword evidence="2" id="KW-0812">Transmembrane</keyword>
<feature type="transmembrane region" description="Helical" evidence="2">
    <location>
        <begin position="20"/>
        <end position="53"/>
    </location>
</feature>
<evidence type="ECO:0000313" key="4">
    <source>
        <dbReference type="Proteomes" id="UP000604737"/>
    </source>
</evidence>
<accession>A0ABQ3GYV9</accession>